<evidence type="ECO:0008006" key="2">
    <source>
        <dbReference type="Google" id="ProtNLM"/>
    </source>
</evidence>
<gene>
    <name evidence="1" type="ORF">OG549_13080</name>
</gene>
<evidence type="ECO:0000313" key="1">
    <source>
        <dbReference type="EMBL" id="WTW61512.1"/>
    </source>
</evidence>
<dbReference type="AlphaFoldDB" id="A0AAU2V2B9"/>
<proteinExistence type="predicted"/>
<sequence length="47" mass="5117">MAPVPVTIAPFRPIETDEEPLLIELIEDLDSFAQAAMPGCGDDNPYN</sequence>
<dbReference type="EMBL" id="CP108318">
    <property type="protein sequence ID" value="WTW61512.1"/>
    <property type="molecule type" value="Genomic_DNA"/>
</dbReference>
<protein>
    <recommendedName>
        <fullName evidence="2">GNAT family N-acetyltransferase</fullName>
    </recommendedName>
</protein>
<organism evidence="1">
    <name type="scientific">Streptomyces sp. NBC_00003</name>
    <dbReference type="NCBI Taxonomy" id="2903608"/>
    <lineage>
        <taxon>Bacteria</taxon>
        <taxon>Bacillati</taxon>
        <taxon>Actinomycetota</taxon>
        <taxon>Actinomycetes</taxon>
        <taxon>Kitasatosporales</taxon>
        <taxon>Streptomycetaceae</taxon>
        <taxon>Streptomyces</taxon>
    </lineage>
</organism>
<reference evidence="1" key="1">
    <citation type="submission" date="2022-10" db="EMBL/GenBank/DDBJ databases">
        <title>The complete genomes of actinobacterial strains from the NBC collection.</title>
        <authorList>
            <person name="Joergensen T.S."/>
            <person name="Alvarez Arevalo M."/>
            <person name="Sterndorff E.B."/>
            <person name="Faurdal D."/>
            <person name="Vuksanovic O."/>
            <person name="Mourched A.-S."/>
            <person name="Charusanti P."/>
            <person name="Shaw S."/>
            <person name="Blin K."/>
            <person name="Weber T."/>
        </authorList>
    </citation>
    <scope>NUCLEOTIDE SEQUENCE</scope>
    <source>
        <strain evidence="1">NBC_00003</strain>
    </source>
</reference>
<name>A0AAU2V2B9_9ACTN</name>
<accession>A0AAU2V2B9</accession>